<dbReference type="PANTHER" id="PTHR30065">
    <property type="entry name" value="FLAGELLAR BIOSYNTHETIC PROTEIN FLIR"/>
    <property type="match status" value="1"/>
</dbReference>
<keyword evidence="4 10" id="KW-1003">Cell membrane</keyword>
<dbReference type="InterPro" id="IPR002010">
    <property type="entry name" value="T3SS_IM_R"/>
</dbReference>
<keyword evidence="5 10" id="KW-0812">Transmembrane</keyword>
<gene>
    <name evidence="11" type="ORF">SAMN05192585_11339</name>
</gene>
<evidence type="ECO:0000256" key="3">
    <source>
        <dbReference type="ARBA" id="ARBA00021717"/>
    </source>
</evidence>
<comment type="similarity">
    <text evidence="2 10">Belongs to the FliR/MopE/SpaR family.</text>
</comment>
<evidence type="ECO:0000256" key="6">
    <source>
        <dbReference type="ARBA" id="ARBA00022989"/>
    </source>
</evidence>
<dbReference type="EMBL" id="FNID01000013">
    <property type="protein sequence ID" value="SDN19756.1"/>
    <property type="molecule type" value="Genomic_DNA"/>
</dbReference>
<evidence type="ECO:0000313" key="12">
    <source>
        <dbReference type="Proteomes" id="UP000199182"/>
    </source>
</evidence>
<evidence type="ECO:0000256" key="4">
    <source>
        <dbReference type="ARBA" id="ARBA00022475"/>
    </source>
</evidence>
<feature type="transmembrane region" description="Helical" evidence="10">
    <location>
        <begin position="168"/>
        <end position="193"/>
    </location>
</feature>
<keyword evidence="6 10" id="KW-1133">Transmembrane helix</keyword>
<feature type="transmembrane region" description="Helical" evidence="10">
    <location>
        <begin position="76"/>
        <end position="96"/>
    </location>
</feature>
<dbReference type="Pfam" id="PF01311">
    <property type="entry name" value="Bac_export_1"/>
    <property type="match status" value="1"/>
</dbReference>
<keyword evidence="7 10" id="KW-0472">Membrane</keyword>
<feature type="transmembrane region" description="Helical" evidence="10">
    <location>
        <begin position="219"/>
        <end position="241"/>
    </location>
</feature>
<dbReference type="AlphaFoldDB" id="A0A1G9ZGR0"/>
<accession>A0A1G9ZGR0</accession>
<protein>
    <recommendedName>
        <fullName evidence="3 9">Flagellar biosynthetic protein FliR</fullName>
    </recommendedName>
</protein>
<evidence type="ECO:0000256" key="10">
    <source>
        <dbReference type="RuleBase" id="RU362071"/>
    </source>
</evidence>
<dbReference type="PRINTS" id="PR00953">
    <property type="entry name" value="TYPE3IMRPROT"/>
</dbReference>
<feature type="transmembrane region" description="Helical" evidence="10">
    <location>
        <begin position="37"/>
        <end position="56"/>
    </location>
</feature>
<dbReference type="GO" id="GO:0009425">
    <property type="term" value="C:bacterial-type flagellum basal body"/>
    <property type="evidence" value="ECO:0007669"/>
    <property type="project" value="UniProtKB-SubCell"/>
</dbReference>
<sequence length="258" mass="28147">MIDVSFSNFYVYMLVLARMSGMIMFNPILSRRNIPAALKGGIALVLTFVTAGTMLGTNIQINSAIEFVYTALKELAVGWVYGFILQMFISVVLMAGEVMDMQMGLGMAKVYDPSSNVQMPLSGSLLNILFFLLFFLSDCHLTIIKMTILSFQIIPVGAGTFNFEIGSYIATLFSGILTLALKLALPVIAIEIITDASMGILMKAIPQINVFVLNIQTKVLVGMLVLFILTVPMASFIDAIISNSFTTMEQALKLLAAH</sequence>
<keyword evidence="8 10" id="KW-0975">Bacterial flagellum</keyword>
<keyword evidence="11" id="KW-0966">Cell projection</keyword>
<dbReference type="GO" id="GO:0006605">
    <property type="term" value="P:protein targeting"/>
    <property type="evidence" value="ECO:0007669"/>
    <property type="project" value="UniProtKB-UniRule"/>
</dbReference>
<name>A0A1G9ZGR0_9FIRM</name>
<dbReference type="InterPro" id="IPR006303">
    <property type="entry name" value="FliR"/>
</dbReference>
<keyword evidence="11" id="KW-0969">Cilium</keyword>
<proteinExistence type="inferred from homology"/>
<dbReference type="GO" id="GO:0044780">
    <property type="term" value="P:bacterial-type flagellum assembly"/>
    <property type="evidence" value="ECO:0007669"/>
    <property type="project" value="UniProtKB-UniRule"/>
</dbReference>
<dbReference type="Proteomes" id="UP000199182">
    <property type="component" value="Unassembled WGS sequence"/>
</dbReference>
<feature type="transmembrane region" description="Helical" evidence="10">
    <location>
        <begin position="117"/>
        <end position="136"/>
    </location>
</feature>
<evidence type="ECO:0000313" key="11">
    <source>
        <dbReference type="EMBL" id="SDN19756.1"/>
    </source>
</evidence>
<evidence type="ECO:0000256" key="1">
    <source>
        <dbReference type="ARBA" id="ARBA00002578"/>
    </source>
</evidence>
<keyword evidence="11" id="KW-0282">Flagellum</keyword>
<dbReference type="GO" id="GO:0005886">
    <property type="term" value="C:plasma membrane"/>
    <property type="evidence" value="ECO:0007669"/>
    <property type="project" value="UniProtKB-SubCell"/>
</dbReference>
<reference evidence="11 12" key="1">
    <citation type="submission" date="2016-10" db="EMBL/GenBank/DDBJ databases">
        <authorList>
            <person name="de Groot N.N."/>
        </authorList>
    </citation>
    <scope>NUCLEOTIDE SEQUENCE [LARGE SCALE GENOMIC DNA]</scope>
    <source>
        <strain evidence="11 12">CGMCC 1.5012</strain>
    </source>
</reference>
<evidence type="ECO:0000256" key="2">
    <source>
        <dbReference type="ARBA" id="ARBA00009772"/>
    </source>
</evidence>
<evidence type="ECO:0000256" key="9">
    <source>
        <dbReference type="NCBIfam" id="TIGR01400"/>
    </source>
</evidence>
<organism evidence="11 12">
    <name type="scientific">Acetanaerobacterium elongatum</name>
    <dbReference type="NCBI Taxonomy" id="258515"/>
    <lineage>
        <taxon>Bacteria</taxon>
        <taxon>Bacillati</taxon>
        <taxon>Bacillota</taxon>
        <taxon>Clostridia</taxon>
        <taxon>Eubacteriales</taxon>
        <taxon>Oscillospiraceae</taxon>
        <taxon>Acetanaerobacterium</taxon>
    </lineage>
</organism>
<comment type="function">
    <text evidence="1 10">Role in flagellar biosynthesis.</text>
</comment>
<comment type="subcellular location">
    <subcellularLocation>
        <location evidence="10">Cell membrane</location>
        <topology evidence="10">Multi-pass membrane protein</topology>
    </subcellularLocation>
    <subcellularLocation>
        <location evidence="10">Bacterial flagellum basal body</location>
    </subcellularLocation>
</comment>
<feature type="transmembrane region" description="Helical" evidence="10">
    <location>
        <begin position="142"/>
        <end position="161"/>
    </location>
</feature>
<evidence type="ECO:0000256" key="7">
    <source>
        <dbReference type="ARBA" id="ARBA00023136"/>
    </source>
</evidence>
<dbReference type="STRING" id="258515.SAMN05192585_11339"/>
<keyword evidence="12" id="KW-1185">Reference proteome</keyword>
<evidence type="ECO:0000256" key="5">
    <source>
        <dbReference type="ARBA" id="ARBA00022692"/>
    </source>
</evidence>
<dbReference type="PANTHER" id="PTHR30065:SF1">
    <property type="entry name" value="SURFACE PRESENTATION OF ANTIGENS PROTEIN SPAR"/>
    <property type="match status" value="1"/>
</dbReference>
<feature type="transmembrane region" description="Helical" evidence="10">
    <location>
        <begin position="6"/>
        <end position="25"/>
    </location>
</feature>
<evidence type="ECO:0000256" key="8">
    <source>
        <dbReference type="ARBA" id="ARBA00023143"/>
    </source>
</evidence>
<dbReference type="NCBIfam" id="TIGR01400">
    <property type="entry name" value="fliR"/>
    <property type="match status" value="1"/>
</dbReference>